<dbReference type="InterPro" id="IPR020845">
    <property type="entry name" value="AMP-binding_CS"/>
</dbReference>
<dbReference type="InterPro" id="IPR036736">
    <property type="entry name" value="ACP-like_sf"/>
</dbReference>
<dbReference type="PROSITE" id="PS50075">
    <property type="entry name" value="CARRIER"/>
    <property type="match status" value="1"/>
</dbReference>
<dbReference type="GO" id="GO:0005737">
    <property type="term" value="C:cytoplasm"/>
    <property type="evidence" value="ECO:0007669"/>
    <property type="project" value="TreeGrafter"/>
</dbReference>
<comment type="caution">
    <text evidence="2">The sequence shown here is derived from an EMBL/GenBank/DDBJ whole genome shotgun (WGS) entry which is preliminary data.</text>
</comment>
<dbReference type="Gene3D" id="1.10.1200.10">
    <property type="entry name" value="ACP-like"/>
    <property type="match status" value="1"/>
</dbReference>
<protein>
    <submittedName>
        <fullName evidence="2">AMP-binding protein</fullName>
    </submittedName>
</protein>
<dbReference type="SUPFAM" id="SSF47336">
    <property type="entry name" value="ACP-like"/>
    <property type="match status" value="1"/>
</dbReference>
<dbReference type="GO" id="GO:0031177">
    <property type="term" value="F:phosphopantetheine binding"/>
    <property type="evidence" value="ECO:0007669"/>
    <property type="project" value="TreeGrafter"/>
</dbReference>
<dbReference type="Gene3D" id="3.40.50.12780">
    <property type="entry name" value="N-terminal domain of ligase-like"/>
    <property type="match status" value="1"/>
</dbReference>
<dbReference type="PANTHER" id="PTHR45527">
    <property type="entry name" value="NONRIBOSOMAL PEPTIDE SYNTHETASE"/>
    <property type="match status" value="1"/>
</dbReference>
<dbReference type="AlphaFoldDB" id="A0A964UX38"/>
<evidence type="ECO:0000313" key="2">
    <source>
        <dbReference type="EMBL" id="NBE57049.1"/>
    </source>
</evidence>
<dbReference type="GO" id="GO:0043041">
    <property type="term" value="P:amino acid activation for nonribosomal peptide biosynthetic process"/>
    <property type="evidence" value="ECO:0007669"/>
    <property type="project" value="TreeGrafter"/>
</dbReference>
<keyword evidence="3" id="KW-1185">Reference proteome</keyword>
<dbReference type="InterPro" id="IPR042099">
    <property type="entry name" value="ANL_N_sf"/>
</dbReference>
<dbReference type="Pfam" id="PF00550">
    <property type="entry name" value="PP-binding"/>
    <property type="match status" value="1"/>
</dbReference>
<evidence type="ECO:0000313" key="3">
    <source>
        <dbReference type="Proteomes" id="UP000598297"/>
    </source>
</evidence>
<gene>
    <name evidence="2" type="ORF">GUY60_37705</name>
</gene>
<dbReference type="RefSeq" id="WP_161706001.1">
    <property type="nucleotide sequence ID" value="NZ_JAAAHS010000718.1"/>
</dbReference>
<dbReference type="InterPro" id="IPR009081">
    <property type="entry name" value="PP-bd_ACP"/>
</dbReference>
<dbReference type="EMBL" id="JAAAHS010000718">
    <property type="protein sequence ID" value="NBE57049.1"/>
    <property type="molecule type" value="Genomic_DNA"/>
</dbReference>
<feature type="non-terminal residue" evidence="2">
    <location>
        <position position="440"/>
    </location>
</feature>
<dbReference type="InterPro" id="IPR045851">
    <property type="entry name" value="AMP-bd_C_sf"/>
</dbReference>
<dbReference type="Pfam" id="PF00501">
    <property type="entry name" value="AMP-binding"/>
    <property type="match status" value="1"/>
</dbReference>
<reference evidence="2" key="1">
    <citation type="submission" date="2020-01" db="EMBL/GenBank/DDBJ databases">
        <title>Whole-genome analyses of novel actinobacteria.</title>
        <authorList>
            <person name="Sahin N."/>
        </authorList>
    </citation>
    <scope>NUCLEOTIDE SEQUENCE</scope>
    <source>
        <strain evidence="2">YC537</strain>
    </source>
</reference>
<name>A0A964UX38_9ACTN</name>
<dbReference type="Proteomes" id="UP000598297">
    <property type="component" value="Unassembled WGS sequence"/>
</dbReference>
<dbReference type="SUPFAM" id="SSF56801">
    <property type="entry name" value="Acetyl-CoA synthetase-like"/>
    <property type="match status" value="1"/>
</dbReference>
<dbReference type="InterPro" id="IPR000873">
    <property type="entry name" value="AMP-dep_synth/lig_dom"/>
</dbReference>
<dbReference type="OrthoDB" id="2472181at2"/>
<accession>A0A964UX38</accession>
<feature type="domain" description="Carrier" evidence="1">
    <location>
        <begin position="378"/>
        <end position="440"/>
    </location>
</feature>
<proteinExistence type="predicted"/>
<dbReference type="PANTHER" id="PTHR45527:SF1">
    <property type="entry name" value="FATTY ACID SYNTHASE"/>
    <property type="match status" value="1"/>
</dbReference>
<sequence>PIPPTPDTLAYVLHTSGSTGRPKGVPLPHRALASLVDWQVAHSACGPGTRTLQFAPIGFDVAFQELFATWAAGGTLVLADDDTRRDPHLLLDLVEDQRVDRLFLPFVALQQLAGYVVATQRTCRVREFITAGEQLYVTPALRTFFGGLTGASLENQYGPTESHVVTAHRLTGDPAHWPERPPIGRPVDGARIRLLDERLRPVPVGTVGEICIGGRTLADGYLGEDAATESRTRFVHVDDEGGSDGERLYRSGDLGRHLPDGTVEFIGRRDDQVKIRGHRVEPAEAEAAVRAVDGVTDAVVLATGEPKRLVAHYTGPAAPERVRAALAAALPPHLVPALLVPATALPLTPSGKTDRAALAATAPAPPSGSGTQGVPYVPPRTPRELHIAELWQRAAGLPEGAGPPGVHDDFFTVGGDSLRAARLVLDLRAELGLALPLNAV</sequence>
<dbReference type="Gene3D" id="3.30.300.30">
    <property type="match status" value="1"/>
</dbReference>
<feature type="non-terminal residue" evidence="2">
    <location>
        <position position="1"/>
    </location>
</feature>
<dbReference type="PROSITE" id="PS00455">
    <property type="entry name" value="AMP_BINDING"/>
    <property type="match status" value="1"/>
</dbReference>
<organism evidence="2 3">
    <name type="scientific">Streptomyces boluensis</name>
    <dbReference type="NCBI Taxonomy" id="1775135"/>
    <lineage>
        <taxon>Bacteria</taxon>
        <taxon>Bacillati</taxon>
        <taxon>Actinomycetota</taxon>
        <taxon>Actinomycetes</taxon>
        <taxon>Kitasatosporales</taxon>
        <taxon>Streptomycetaceae</taxon>
        <taxon>Streptomyces</taxon>
    </lineage>
</organism>
<dbReference type="GO" id="GO:0044550">
    <property type="term" value="P:secondary metabolite biosynthetic process"/>
    <property type="evidence" value="ECO:0007669"/>
    <property type="project" value="TreeGrafter"/>
</dbReference>
<evidence type="ECO:0000259" key="1">
    <source>
        <dbReference type="PROSITE" id="PS50075"/>
    </source>
</evidence>